<feature type="domain" description="UspA" evidence="4">
    <location>
        <begin position="152"/>
        <end position="286"/>
    </location>
</feature>
<dbReference type="KEGG" id="goq:ACH46_00385"/>
<reference evidence="6" key="1">
    <citation type="submission" date="2015-06" db="EMBL/GenBank/DDBJ databases">
        <title>Complete genome sequence and metabolic analysis of phthalate degradation pathway in Gordonia sp. QH-11.</title>
        <authorList>
            <person name="Jin D."/>
            <person name="Kong X."/>
            <person name="Bai Z."/>
        </authorList>
    </citation>
    <scope>NUCLEOTIDE SEQUENCE [LARGE SCALE GENOMIC DNA]</scope>
    <source>
        <strain evidence="6">QH-11</strain>
    </source>
</reference>
<keyword evidence="2" id="KW-0547">Nucleotide-binding</keyword>
<dbReference type="Gene3D" id="3.40.50.620">
    <property type="entry name" value="HUPs"/>
    <property type="match status" value="2"/>
</dbReference>
<dbReference type="InterPro" id="IPR006015">
    <property type="entry name" value="Universal_stress_UspA"/>
</dbReference>
<feature type="domain" description="UspA" evidence="4">
    <location>
        <begin position="8"/>
        <end position="143"/>
    </location>
</feature>
<dbReference type="AlphaFoldDB" id="A0A0N9NL57"/>
<dbReference type="InterPro" id="IPR006016">
    <property type="entry name" value="UspA"/>
</dbReference>
<evidence type="ECO:0000259" key="4">
    <source>
        <dbReference type="Pfam" id="PF00582"/>
    </source>
</evidence>
<name>A0A0N9NL57_9ACTN</name>
<accession>A0A0N9NL57</accession>
<dbReference type="PANTHER" id="PTHR46268:SF27">
    <property type="entry name" value="UNIVERSAL STRESS PROTEIN RV2623"/>
    <property type="match status" value="1"/>
</dbReference>
<dbReference type="PATRIC" id="fig|1136941.3.peg.79"/>
<dbReference type="SUPFAM" id="SSF52402">
    <property type="entry name" value="Adenine nucleotide alpha hydrolases-like"/>
    <property type="match status" value="2"/>
</dbReference>
<dbReference type="STRING" id="1136941.ACH46_00385"/>
<dbReference type="GO" id="GO:0005524">
    <property type="term" value="F:ATP binding"/>
    <property type="evidence" value="ECO:0007669"/>
    <property type="project" value="UniProtKB-KW"/>
</dbReference>
<evidence type="ECO:0000256" key="2">
    <source>
        <dbReference type="ARBA" id="ARBA00022741"/>
    </source>
</evidence>
<sequence>MTVHSAVSVAVDGSDQALQAVRWAAKSAERLNRRLDIVSVLPPVATVFGRLSMQSDEEAMHAARQKAESAVATAAQTAVSAASAPVEHRVIEGKPALALRAVSTRSHMLVVGRRGLGGVRGLLLGSVSTDLAANSDCPTVVVPSGGGRDSGPVVVGFDGSPAADAALERAFDAAATLKAPLTVVHSYGGFTDEVFHGYSGQVLENLRGNAEIAVATQIAEHSERLPDVEVTIDLTTEPPAEHLATLSETAQLVVVGTRGRGGFRGLTLGSTSQAVLHVAQSPVMVVQNR</sequence>
<evidence type="ECO:0000256" key="1">
    <source>
        <dbReference type="ARBA" id="ARBA00008791"/>
    </source>
</evidence>
<proteinExistence type="inferred from homology"/>
<gene>
    <name evidence="5" type="ORF">ACH46_00385</name>
</gene>
<dbReference type="EMBL" id="CP011853">
    <property type="protein sequence ID" value="ALG86480.1"/>
    <property type="molecule type" value="Genomic_DNA"/>
</dbReference>
<organism evidence="5 6">
    <name type="scientific">Gordonia phthalatica</name>
    <dbReference type="NCBI Taxonomy" id="1136941"/>
    <lineage>
        <taxon>Bacteria</taxon>
        <taxon>Bacillati</taxon>
        <taxon>Actinomycetota</taxon>
        <taxon>Actinomycetes</taxon>
        <taxon>Mycobacteriales</taxon>
        <taxon>Gordoniaceae</taxon>
        <taxon>Gordonia</taxon>
    </lineage>
</organism>
<evidence type="ECO:0000256" key="3">
    <source>
        <dbReference type="ARBA" id="ARBA00022840"/>
    </source>
</evidence>
<dbReference type="OrthoDB" id="3174546at2"/>
<keyword evidence="3" id="KW-0067">ATP-binding</keyword>
<dbReference type="InterPro" id="IPR014729">
    <property type="entry name" value="Rossmann-like_a/b/a_fold"/>
</dbReference>
<evidence type="ECO:0000313" key="5">
    <source>
        <dbReference type="EMBL" id="ALG86480.1"/>
    </source>
</evidence>
<comment type="similarity">
    <text evidence="1">Belongs to the universal stress protein A family.</text>
</comment>
<dbReference type="Pfam" id="PF00582">
    <property type="entry name" value="Usp"/>
    <property type="match status" value="2"/>
</dbReference>
<protein>
    <recommendedName>
        <fullName evidence="4">UspA domain-containing protein</fullName>
    </recommendedName>
</protein>
<dbReference type="Proteomes" id="UP000063789">
    <property type="component" value="Chromosome"/>
</dbReference>
<dbReference type="PANTHER" id="PTHR46268">
    <property type="entry name" value="STRESS RESPONSE PROTEIN NHAX"/>
    <property type="match status" value="1"/>
</dbReference>
<evidence type="ECO:0000313" key="6">
    <source>
        <dbReference type="Proteomes" id="UP000063789"/>
    </source>
</evidence>
<reference evidence="5 6" key="2">
    <citation type="journal article" date="2017" name="Int. J. Syst. Evol. Microbiol.">
        <title>Gordonia phthalatica sp. nov., a di-n-butyl phthalate-degrading bacterium isolated from activated sludge.</title>
        <authorList>
            <person name="Jin D."/>
            <person name="Kong X."/>
            <person name="Jia M."/>
            <person name="Yu X."/>
            <person name="Wang X."/>
            <person name="Zhuang X."/>
            <person name="Deng Y."/>
            <person name="Bai Z."/>
        </authorList>
    </citation>
    <scope>NUCLEOTIDE SEQUENCE [LARGE SCALE GENOMIC DNA]</scope>
    <source>
        <strain evidence="5 6">QH-11</strain>
    </source>
</reference>
<dbReference type="PRINTS" id="PR01438">
    <property type="entry name" value="UNVRSLSTRESS"/>
</dbReference>
<keyword evidence="6" id="KW-1185">Reference proteome</keyword>
<dbReference type="RefSeq" id="WP_062394784.1">
    <property type="nucleotide sequence ID" value="NZ_CP011853.1"/>
</dbReference>